<evidence type="ECO:0000256" key="3">
    <source>
        <dbReference type="ARBA" id="ARBA00023163"/>
    </source>
</evidence>
<dbReference type="PRINTS" id="PR00032">
    <property type="entry name" value="HTHARAC"/>
</dbReference>
<dbReference type="GO" id="GO:0043565">
    <property type="term" value="F:sequence-specific DNA binding"/>
    <property type="evidence" value="ECO:0007669"/>
    <property type="project" value="InterPro"/>
</dbReference>
<dbReference type="Pfam" id="PF12833">
    <property type="entry name" value="HTH_18"/>
    <property type="match status" value="1"/>
</dbReference>
<feature type="compositionally biased region" description="Basic and acidic residues" evidence="4">
    <location>
        <begin position="23"/>
        <end position="34"/>
    </location>
</feature>
<dbReference type="EMBL" id="JACHIO010000004">
    <property type="protein sequence ID" value="MBB5062990.1"/>
    <property type="molecule type" value="Genomic_DNA"/>
</dbReference>
<gene>
    <name evidence="6" type="ORF">HDF15_001327</name>
</gene>
<evidence type="ECO:0000256" key="1">
    <source>
        <dbReference type="ARBA" id="ARBA00023015"/>
    </source>
</evidence>
<dbReference type="Proteomes" id="UP000584867">
    <property type="component" value="Unassembled WGS sequence"/>
</dbReference>
<dbReference type="SMART" id="SM00342">
    <property type="entry name" value="HTH_ARAC"/>
    <property type="match status" value="1"/>
</dbReference>
<dbReference type="GO" id="GO:0003700">
    <property type="term" value="F:DNA-binding transcription factor activity"/>
    <property type="evidence" value="ECO:0007669"/>
    <property type="project" value="InterPro"/>
</dbReference>
<organism evidence="6 7">
    <name type="scientific">Granulicella mallensis</name>
    <dbReference type="NCBI Taxonomy" id="940614"/>
    <lineage>
        <taxon>Bacteria</taxon>
        <taxon>Pseudomonadati</taxon>
        <taxon>Acidobacteriota</taxon>
        <taxon>Terriglobia</taxon>
        <taxon>Terriglobales</taxon>
        <taxon>Acidobacteriaceae</taxon>
        <taxon>Granulicella</taxon>
    </lineage>
</organism>
<name>A0A7W8EA35_9BACT</name>
<proteinExistence type="predicted"/>
<evidence type="ECO:0000256" key="4">
    <source>
        <dbReference type="SAM" id="MobiDB-lite"/>
    </source>
</evidence>
<dbReference type="AlphaFoldDB" id="A0A7W8EA35"/>
<keyword evidence="1" id="KW-0805">Transcription regulation</keyword>
<dbReference type="PROSITE" id="PS00041">
    <property type="entry name" value="HTH_ARAC_FAMILY_1"/>
    <property type="match status" value="1"/>
</dbReference>
<evidence type="ECO:0000259" key="5">
    <source>
        <dbReference type="PROSITE" id="PS01124"/>
    </source>
</evidence>
<dbReference type="InterPro" id="IPR020449">
    <property type="entry name" value="Tscrpt_reg_AraC-type_HTH"/>
</dbReference>
<dbReference type="InterPro" id="IPR018060">
    <property type="entry name" value="HTH_AraC"/>
</dbReference>
<dbReference type="PROSITE" id="PS01124">
    <property type="entry name" value="HTH_ARAC_FAMILY_2"/>
    <property type="match status" value="1"/>
</dbReference>
<dbReference type="RefSeq" id="WP_184253821.1">
    <property type="nucleotide sequence ID" value="NZ_JACHIO010000004.1"/>
</dbReference>
<sequence>MKDSITQYGVEYPVSSCAQKPEYGSRKADTEDAAGHATQGPRLNPWQVQMAKDLMAASLHDRVSVRGLAVACHLSVGHFARAFKRTTGKTPYTWQIESRLAHAKQLLLDPAQRVSRIAVECGFSHRAAFYRAFVRHVGVSPREWRASNAAKILPKTV</sequence>
<dbReference type="InterPro" id="IPR050204">
    <property type="entry name" value="AraC_XylS_family_regulators"/>
</dbReference>
<dbReference type="InterPro" id="IPR018062">
    <property type="entry name" value="HTH_AraC-typ_CS"/>
</dbReference>
<accession>A0A7W8EA35</accession>
<evidence type="ECO:0000256" key="2">
    <source>
        <dbReference type="ARBA" id="ARBA00023125"/>
    </source>
</evidence>
<feature type="region of interest" description="Disordered" evidence="4">
    <location>
        <begin position="21"/>
        <end position="41"/>
    </location>
</feature>
<dbReference type="InterPro" id="IPR009057">
    <property type="entry name" value="Homeodomain-like_sf"/>
</dbReference>
<keyword evidence="3" id="KW-0804">Transcription</keyword>
<dbReference type="Gene3D" id="1.10.10.60">
    <property type="entry name" value="Homeodomain-like"/>
    <property type="match status" value="2"/>
</dbReference>
<feature type="domain" description="HTH araC/xylS-type" evidence="5">
    <location>
        <begin position="49"/>
        <end position="147"/>
    </location>
</feature>
<reference evidence="6 7" key="1">
    <citation type="submission" date="2020-08" db="EMBL/GenBank/DDBJ databases">
        <title>Genomic Encyclopedia of Type Strains, Phase IV (KMG-V): Genome sequencing to study the core and pangenomes of soil and plant-associated prokaryotes.</title>
        <authorList>
            <person name="Whitman W."/>
        </authorList>
    </citation>
    <scope>NUCLEOTIDE SEQUENCE [LARGE SCALE GENOMIC DNA]</scope>
    <source>
        <strain evidence="6 7">X5P3</strain>
    </source>
</reference>
<comment type="caution">
    <text evidence="6">The sequence shown here is derived from an EMBL/GenBank/DDBJ whole genome shotgun (WGS) entry which is preliminary data.</text>
</comment>
<dbReference type="SUPFAM" id="SSF46689">
    <property type="entry name" value="Homeodomain-like"/>
    <property type="match status" value="2"/>
</dbReference>
<evidence type="ECO:0000313" key="6">
    <source>
        <dbReference type="EMBL" id="MBB5062990.1"/>
    </source>
</evidence>
<protein>
    <submittedName>
        <fullName evidence="6">AraC-like DNA-binding protein</fullName>
    </submittedName>
</protein>
<dbReference type="PANTHER" id="PTHR46796:SF14">
    <property type="entry name" value="TRANSCRIPTIONAL REGULATORY PROTEIN"/>
    <property type="match status" value="1"/>
</dbReference>
<keyword evidence="2 6" id="KW-0238">DNA-binding</keyword>
<evidence type="ECO:0000313" key="7">
    <source>
        <dbReference type="Proteomes" id="UP000584867"/>
    </source>
</evidence>
<dbReference type="PANTHER" id="PTHR46796">
    <property type="entry name" value="HTH-TYPE TRANSCRIPTIONAL ACTIVATOR RHAS-RELATED"/>
    <property type="match status" value="1"/>
</dbReference>